<dbReference type="AlphaFoldDB" id="A0A1D3TXI3"/>
<evidence type="ECO:0000313" key="7">
    <source>
        <dbReference type="Proteomes" id="UP000199315"/>
    </source>
</evidence>
<keyword evidence="4" id="KW-1133">Transmembrane helix</keyword>
<dbReference type="STRING" id="1619234.SAMN05421730_103112"/>
<keyword evidence="5" id="KW-0472">Membrane</keyword>
<dbReference type="RefSeq" id="WP_091236295.1">
    <property type="nucleotide sequence ID" value="NZ_FMKA01000031.1"/>
</dbReference>
<reference evidence="6 7" key="1">
    <citation type="submission" date="2016-09" db="EMBL/GenBank/DDBJ databases">
        <authorList>
            <person name="Capua I."/>
            <person name="De Benedictis P."/>
            <person name="Joannis T."/>
            <person name="Lombin L.H."/>
            <person name="Cattoli G."/>
        </authorList>
    </citation>
    <scope>NUCLEOTIDE SEQUENCE [LARGE SCALE GENOMIC DNA]</scope>
    <source>
        <strain evidence="6 7">GluBS11</strain>
    </source>
</reference>
<evidence type="ECO:0000256" key="2">
    <source>
        <dbReference type="ARBA" id="ARBA00008854"/>
    </source>
</evidence>
<evidence type="ECO:0000256" key="4">
    <source>
        <dbReference type="ARBA" id="ARBA00022989"/>
    </source>
</evidence>
<dbReference type="SUPFAM" id="SSF140478">
    <property type="entry name" value="LemA-like"/>
    <property type="match status" value="1"/>
</dbReference>
<dbReference type="PANTHER" id="PTHR34478">
    <property type="entry name" value="PROTEIN LEMA"/>
    <property type="match status" value="1"/>
</dbReference>
<evidence type="ECO:0000256" key="3">
    <source>
        <dbReference type="ARBA" id="ARBA00022692"/>
    </source>
</evidence>
<comment type="subcellular location">
    <subcellularLocation>
        <location evidence="1">Membrane</location>
        <topology evidence="1">Single-pass membrane protein</topology>
    </subcellularLocation>
</comment>
<proteinExistence type="inferred from homology"/>
<accession>A0A1D3TXI3</accession>
<evidence type="ECO:0000256" key="1">
    <source>
        <dbReference type="ARBA" id="ARBA00004167"/>
    </source>
</evidence>
<dbReference type="Proteomes" id="UP000199315">
    <property type="component" value="Unassembled WGS sequence"/>
</dbReference>
<dbReference type="OrthoDB" id="9804152at2"/>
<name>A0A1D3TXI3_9FIRM</name>
<protein>
    <submittedName>
        <fullName evidence="6">LemA protein</fullName>
    </submittedName>
</protein>
<dbReference type="PANTHER" id="PTHR34478:SF2">
    <property type="entry name" value="MEMBRANE PROTEIN"/>
    <property type="match status" value="1"/>
</dbReference>
<comment type="similarity">
    <text evidence="2">Belongs to the LemA family.</text>
</comment>
<dbReference type="InterPro" id="IPR023353">
    <property type="entry name" value="LemA-like_dom_sf"/>
</dbReference>
<keyword evidence="7" id="KW-1185">Reference proteome</keyword>
<evidence type="ECO:0000313" key="6">
    <source>
        <dbReference type="EMBL" id="SCP99035.1"/>
    </source>
</evidence>
<organism evidence="6 7">
    <name type="scientific">Anaerobium acetethylicum</name>
    <dbReference type="NCBI Taxonomy" id="1619234"/>
    <lineage>
        <taxon>Bacteria</taxon>
        <taxon>Bacillati</taxon>
        <taxon>Bacillota</taxon>
        <taxon>Clostridia</taxon>
        <taxon>Lachnospirales</taxon>
        <taxon>Lachnospiraceae</taxon>
        <taxon>Anaerobium</taxon>
    </lineage>
</organism>
<dbReference type="EMBL" id="FMKA01000031">
    <property type="protein sequence ID" value="SCP99035.1"/>
    <property type="molecule type" value="Genomic_DNA"/>
</dbReference>
<sequence>MKKTGIIGIVLVVLLVIIIAAGVGTYNSLQKLDETTNSQWAQVENQLQRRYDLIPNLVETVKGYAAFEQETLTAVVEARNKFATATTVGEVSEADSELTAAMRQLSVVVEAYPDLKANQTFQDLMTQLEGTENRIAVARMDYNDSVEILNRKIRTFPTSIIAGLIGIEKREYFEAAEGSEEVPEVDFGK</sequence>
<dbReference type="GO" id="GO:0016020">
    <property type="term" value="C:membrane"/>
    <property type="evidence" value="ECO:0007669"/>
    <property type="project" value="UniProtKB-SubCell"/>
</dbReference>
<gene>
    <name evidence="6" type="ORF">SAMN05421730_103112</name>
</gene>
<dbReference type="Gene3D" id="1.20.1440.20">
    <property type="entry name" value="LemA-like domain"/>
    <property type="match status" value="1"/>
</dbReference>
<dbReference type="InterPro" id="IPR007156">
    <property type="entry name" value="MamQ_LemA"/>
</dbReference>
<evidence type="ECO:0000256" key="5">
    <source>
        <dbReference type="ARBA" id="ARBA00023136"/>
    </source>
</evidence>
<keyword evidence="3" id="KW-0812">Transmembrane</keyword>
<dbReference type="Pfam" id="PF04011">
    <property type="entry name" value="LemA"/>
    <property type="match status" value="1"/>
</dbReference>